<accession>A0A1B0CZH1</accession>
<keyword evidence="3" id="KW-1185">Reference proteome</keyword>
<dbReference type="AlphaFoldDB" id="A0A1B0CZH1"/>
<sequence length="118" mass="12922">MAAGFPHLTRAFEEGRELPTSALSVALSGLSQSHAEAVKQRVKALNRTVRGRTRSRHQRKPDIRDVFRDVDTSSTGTRSRSATPDSLDSIPGDEHWNTNQQVANNSGELFNGKHSAAN</sequence>
<organism evidence="2 3">
    <name type="scientific">Phlebotomus papatasi</name>
    <name type="common">Sandfly</name>
    <dbReference type="NCBI Taxonomy" id="29031"/>
    <lineage>
        <taxon>Eukaryota</taxon>
        <taxon>Metazoa</taxon>
        <taxon>Ecdysozoa</taxon>
        <taxon>Arthropoda</taxon>
        <taxon>Hexapoda</taxon>
        <taxon>Insecta</taxon>
        <taxon>Pterygota</taxon>
        <taxon>Neoptera</taxon>
        <taxon>Endopterygota</taxon>
        <taxon>Diptera</taxon>
        <taxon>Nematocera</taxon>
        <taxon>Psychodoidea</taxon>
        <taxon>Psychodidae</taxon>
        <taxon>Phlebotomus</taxon>
        <taxon>Phlebotomus</taxon>
    </lineage>
</organism>
<feature type="region of interest" description="Disordered" evidence="1">
    <location>
        <begin position="38"/>
        <end position="118"/>
    </location>
</feature>
<feature type="compositionally biased region" description="Basic residues" evidence="1">
    <location>
        <begin position="40"/>
        <end position="59"/>
    </location>
</feature>
<feature type="compositionally biased region" description="Low complexity" evidence="1">
    <location>
        <begin position="72"/>
        <end position="83"/>
    </location>
</feature>
<dbReference type="VEuPathDB" id="VectorBase:PPAPM1_004811"/>
<dbReference type="VEuPathDB" id="VectorBase:PPAI000493"/>
<dbReference type="EnsemblMetazoa" id="PPAI000493-RA">
    <property type="protein sequence ID" value="PPAI000493-PA"/>
    <property type="gene ID" value="PPAI000493"/>
</dbReference>
<dbReference type="EMBL" id="AJVK01020774">
    <property type="status" value="NOT_ANNOTATED_CDS"/>
    <property type="molecule type" value="Genomic_DNA"/>
</dbReference>
<feature type="compositionally biased region" description="Basic and acidic residues" evidence="1">
    <location>
        <begin position="60"/>
        <end position="71"/>
    </location>
</feature>
<evidence type="ECO:0000256" key="1">
    <source>
        <dbReference type="SAM" id="MobiDB-lite"/>
    </source>
</evidence>
<dbReference type="EMBL" id="AJVK01020775">
    <property type="status" value="NOT_ANNOTATED_CDS"/>
    <property type="molecule type" value="Genomic_DNA"/>
</dbReference>
<dbReference type="Proteomes" id="UP000092462">
    <property type="component" value="Unassembled WGS sequence"/>
</dbReference>
<evidence type="ECO:0000313" key="2">
    <source>
        <dbReference type="EnsemblMetazoa" id="PPAI000493-PA"/>
    </source>
</evidence>
<name>A0A1B0CZH1_PHLPP</name>
<feature type="compositionally biased region" description="Polar residues" evidence="1">
    <location>
        <begin position="97"/>
        <end position="108"/>
    </location>
</feature>
<proteinExistence type="predicted"/>
<evidence type="ECO:0000313" key="3">
    <source>
        <dbReference type="Proteomes" id="UP000092462"/>
    </source>
</evidence>
<protein>
    <submittedName>
        <fullName evidence="2">Uncharacterized protein</fullName>
    </submittedName>
</protein>
<reference evidence="2" key="1">
    <citation type="submission" date="2022-08" db="UniProtKB">
        <authorList>
            <consortium name="EnsemblMetazoa"/>
        </authorList>
    </citation>
    <scope>IDENTIFICATION</scope>
    <source>
        <strain evidence="2">Israel</strain>
    </source>
</reference>